<evidence type="ECO:0000256" key="1">
    <source>
        <dbReference type="SAM" id="Phobius"/>
    </source>
</evidence>
<feature type="non-terminal residue" evidence="3">
    <location>
        <position position="1"/>
    </location>
</feature>
<dbReference type="OrthoDB" id="1851308at2759"/>
<evidence type="ECO:0000259" key="2">
    <source>
        <dbReference type="Pfam" id="PF26138"/>
    </source>
</evidence>
<feature type="transmembrane region" description="Helical" evidence="1">
    <location>
        <begin position="122"/>
        <end position="139"/>
    </location>
</feature>
<proteinExistence type="predicted"/>
<accession>A0A5J9TBM4</accession>
<dbReference type="EMBL" id="RWGY01000039">
    <property type="protein sequence ID" value="TVU08597.1"/>
    <property type="molecule type" value="Genomic_DNA"/>
</dbReference>
<feature type="non-terminal residue" evidence="3">
    <location>
        <position position="279"/>
    </location>
</feature>
<keyword evidence="4" id="KW-1185">Reference proteome</keyword>
<organism evidence="3 4">
    <name type="scientific">Eragrostis curvula</name>
    <name type="common">weeping love grass</name>
    <dbReference type="NCBI Taxonomy" id="38414"/>
    <lineage>
        <taxon>Eukaryota</taxon>
        <taxon>Viridiplantae</taxon>
        <taxon>Streptophyta</taxon>
        <taxon>Embryophyta</taxon>
        <taxon>Tracheophyta</taxon>
        <taxon>Spermatophyta</taxon>
        <taxon>Magnoliopsida</taxon>
        <taxon>Liliopsida</taxon>
        <taxon>Poales</taxon>
        <taxon>Poaceae</taxon>
        <taxon>PACMAD clade</taxon>
        <taxon>Chloridoideae</taxon>
        <taxon>Eragrostideae</taxon>
        <taxon>Eragrostidinae</taxon>
        <taxon>Eragrostis</taxon>
    </lineage>
</organism>
<feature type="domain" description="DUF8040" evidence="2">
    <location>
        <begin position="169"/>
        <end position="249"/>
    </location>
</feature>
<sequence length="279" mass="31544">MQPARTRERAAVNSSAPLSHPPLGLPLRLQSFAPLGSRSRAAALLSSHPTFSASVPPASEVVGPHRRVSASVAEGLRAPGTSAWRPESTAVPRVCDVLAIHVVMKRVPHASMVDTNRHLLKMRAAALVVCIASWVFAWLKRRVLTPGITYGSMLERDINRMRTLAFIYSTDDTNCVEQLRMRRAPFMQLCDLFRARELLRDSIHSPIEEQVACFLHVVGHNQRFRVAKLTFKRSIETISRYFQEVLYVIGELREEMIRPPATSVHPKILGSRRWYPYFK</sequence>
<keyword evidence="1" id="KW-1133">Transmembrane helix</keyword>
<dbReference type="AlphaFoldDB" id="A0A5J9TBM4"/>
<dbReference type="PANTHER" id="PTHR22930:SF259">
    <property type="entry name" value="OS08G0106900 PROTEIN"/>
    <property type="match status" value="1"/>
</dbReference>
<keyword evidence="1" id="KW-0812">Transmembrane</keyword>
<keyword evidence="1" id="KW-0472">Membrane</keyword>
<gene>
    <name evidence="3" type="ORF">EJB05_42006</name>
</gene>
<evidence type="ECO:0000313" key="4">
    <source>
        <dbReference type="Proteomes" id="UP000324897"/>
    </source>
</evidence>
<dbReference type="Pfam" id="PF26138">
    <property type="entry name" value="DUF8040"/>
    <property type="match status" value="1"/>
</dbReference>
<dbReference type="Gramene" id="TVU08597">
    <property type="protein sequence ID" value="TVU08597"/>
    <property type="gene ID" value="EJB05_42006"/>
</dbReference>
<dbReference type="Proteomes" id="UP000324897">
    <property type="component" value="Chromosome 3"/>
</dbReference>
<reference evidence="3 4" key="1">
    <citation type="journal article" date="2019" name="Sci. Rep.">
        <title>A high-quality genome of Eragrostis curvula grass provides insights into Poaceae evolution and supports new strategies to enhance forage quality.</title>
        <authorList>
            <person name="Carballo J."/>
            <person name="Santos B.A.C.M."/>
            <person name="Zappacosta D."/>
            <person name="Garbus I."/>
            <person name="Selva J.P."/>
            <person name="Gallo C.A."/>
            <person name="Diaz A."/>
            <person name="Albertini E."/>
            <person name="Caccamo M."/>
            <person name="Echenique V."/>
        </authorList>
    </citation>
    <scope>NUCLEOTIDE SEQUENCE [LARGE SCALE GENOMIC DNA]</scope>
    <source>
        <strain evidence="4">cv. Victoria</strain>
        <tissue evidence="3">Leaf</tissue>
    </source>
</reference>
<comment type="caution">
    <text evidence="3">The sequence shown here is derived from an EMBL/GenBank/DDBJ whole genome shotgun (WGS) entry which is preliminary data.</text>
</comment>
<protein>
    <recommendedName>
        <fullName evidence="2">DUF8040 domain-containing protein</fullName>
    </recommendedName>
</protein>
<dbReference type="InterPro" id="IPR045249">
    <property type="entry name" value="HARBI1-like"/>
</dbReference>
<dbReference type="PANTHER" id="PTHR22930">
    <property type="match status" value="1"/>
</dbReference>
<name>A0A5J9TBM4_9POAL</name>
<dbReference type="InterPro" id="IPR058353">
    <property type="entry name" value="DUF8040"/>
</dbReference>
<evidence type="ECO:0000313" key="3">
    <source>
        <dbReference type="EMBL" id="TVU08597.1"/>
    </source>
</evidence>